<dbReference type="EMBL" id="JAZHGC010000008">
    <property type="protein sequence ID" value="MEM5286421.1"/>
    <property type="molecule type" value="Genomic_DNA"/>
</dbReference>
<dbReference type="RefSeq" id="WP_201650228.1">
    <property type="nucleotide sequence ID" value="NZ_CAJHCS010000007.1"/>
</dbReference>
<name>A0ABU9QAI9_9BURK</name>
<comment type="caution">
    <text evidence="2">The sequence shown here is derived from an EMBL/GenBank/DDBJ whole genome shotgun (WGS) entry which is preliminary data.</text>
</comment>
<keyword evidence="1" id="KW-0812">Transmembrane</keyword>
<gene>
    <name evidence="2" type="ORF">V4C55_11930</name>
</gene>
<accession>A0ABU9QAI9</accession>
<feature type="transmembrane region" description="Helical" evidence="1">
    <location>
        <begin position="47"/>
        <end position="65"/>
    </location>
</feature>
<keyword evidence="1" id="KW-1133">Transmembrane helix</keyword>
<evidence type="ECO:0000313" key="2">
    <source>
        <dbReference type="EMBL" id="MEM5286421.1"/>
    </source>
</evidence>
<feature type="transmembrane region" description="Helical" evidence="1">
    <location>
        <begin position="7"/>
        <end position="35"/>
    </location>
</feature>
<keyword evidence="1" id="KW-0472">Membrane</keyword>
<evidence type="ECO:0000256" key="1">
    <source>
        <dbReference type="SAM" id="Phobius"/>
    </source>
</evidence>
<dbReference type="Proteomes" id="UP001494588">
    <property type="component" value="Unassembled WGS sequence"/>
</dbReference>
<protein>
    <submittedName>
        <fullName evidence="2">NfeD family protein</fullName>
    </submittedName>
</protein>
<sequence>MLQSGLFWWIGAGVLVVLELMHGTFYLLMVALGFIAAALANLAGLDLSLQLGIAAAVALAAILLLRKSRFGRKTRTRAEAAHNPDVNIDIGSTLTVSAWRDGHARTNYRGASWEVELAPGEPEDAHLYEITALRGNCLVVVASRHAPARA</sequence>
<keyword evidence="3" id="KW-1185">Reference proteome</keyword>
<reference evidence="2 3" key="1">
    <citation type="submission" date="2024-01" db="EMBL/GenBank/DDBJ databases">
        <title>The diversity of rhizobia nodulating Mimosa spp. in eleven states of Brazil covering several biomes is determined by host plant, location, and edaphic factors.</title>
        <authorList>
            <person name="Rouws L."/>
            <person name="Barauna A."/>
            <person name="Beukes C."/>
            <person name="De Faria S.M."/>
            <person name="Gross E."/>
            <person name="Dos Reis Junior F.B."/>
            <person name="Simon M."/>
            <person name="Maluk M."/>
            <person name="Odee D.W."/>
            <person name="Kenicer G."/>
            <person name="Young J.P.W."/>
            <person name="Reis V.M."/>
            <person name="Zilli J."/>
            <person name="James E.K."/>
        </authorList>
    </citation>
    <scope>NUCLEOTIDE SEQUENCE [LARGE SCALE GENOMIC DNA]</scope>
    <source>
        <strain evidence="2 3">JPY77</strain>
    </source>
</reference>
<evidence type="ECO:0000313" key="3">
    <source>
        <dbReference type="Proteomes" id="UP001494588"/>
    </source>
</evidence>
<proteinExistence type="predicted"/>
<organism evidence="2 3">
    <name type="scientific">Paraburkholderia sabiae</name>
    <dbReference type="NCBI Taxonomy" id="273251"/>
    <lineage>
        <taxon>Bacteria</taxon>
        <taxon>Pseudomonadati</taxon>
        <taxon>Pseudomonadota</taxon>
        <taxon>Betaproteobacteria</taxon>
        <taxon>Burkholderiales</taxon>
        <taxon>Burkholderiaceae</taxon>
        <taxon>Paraburkholderia</taxon>
    </lineage>
</organism>